<proteinExistence type="predicted"/>
<gene>
    <name evidence="1" type="ORF">DVS28_a2999</name>
</gene>
<dbReference type="AlphaFoldDB" id="A0A346XZN1"/>
<name>A0A346XZN1_9ACTN</name>
<keyword evidence="2" id="KW-1185">Reference proteome</keyword>
<protein>
    <submittedName>
        <fullName evidence="1">Uncharacterized protein</fullName>
    </submittedName>
</protein>
<dbReference type="EMBL" id="CP031165">
    <property type="protein sequence ID" value="AXV07678.1"/>
    <property type="molecule type" value="Genomic_DNA"/>
</dbReference>
<sequence>MNIDQLRVLMEEAAANVTERHERPLPVTVVLPLEGATRVTALDGFPDDDTERKDALSVFAAQHMVPANAACFGLLAEATGPDGEDLMVVVYGARRRGSHVIAAMFDEDGALTEFTPSEPLEKTAMPFVQPLQHAADMAEAPDDPAAGGLPIITTS</sequence>
<dbReference type="Proteomes" id="UP000264006">
    <property type="component" value="Chromosome"/>
</dbReference>
<reference evidence="1 2" key="1">
    <citation type="submission" date="2018-09" db="EMBL/GenBank/DDBJ databases">
        <title>Complete genome sequence of Euzebya sp. DY32-46 isolated from seawater of Pacific Ocean.</title>
        <authorList>
            <person name="Xu L."/>
            <person name="Wu Y.-H."/>
            <person name="Xu X.-W."/>
        </authorList>
    </citation>
    <scope>NUCLEOTIDE SEQUENCE [LARGE SCALE GENOMIC DNA]</scope>
    <source>
        <strain evidence="1 2">DY32-46</strain>
    </source>
</reference>
<organism evidence="1 2">
    <name type="scientific">Euzebya pacifica</name>
    <dbReference type="NCBI Taxonomy" id="1608957"/>
    <lineage>
        <taxon>Bacteria</taxon>
        <taxon>Bacillati</taxon>
        <taxon>Actinomycetota</taxon>
        <taxon>Nitriliruptoria</taxon>
        <taxon>Euzebyales</taxon>
    </lineage>
</organism>
<dbReference type="RefSeq" id="WP_114592136.1">
    <property type="nucleotide sequence ID" value="NZ_CP031165.1"/>
</dbReference>
<dbReference type="KEGG" id="euz:DVS28_a2999"/>
<evidence type="ECO:0000313" key="2">
    <source>
        <dbReference type="Proteomes" id="UP000264006"/>
    </source>
</evidence>
<dbReference type="OrthoDB" id="5243066at2"/>
<evidence type="ECO:0000313" key="1">
    <source>
        <dbReference type="EMBL" id="AXV07678.1"/>
    </source>
</evidence>
<accession>A0A346XZN1</accession>